<evidence type="ECO:0000313" key="1">
    <source>
        <dbReference type="EMBL" id="TKT03443.1"/>
    </source>
</evidence>
<dbReference type="Proteomes" id="UP000305929">
    <property type="component" value="Unassembled WGS sequence"/>
</dbReference>
<comment type="caution">
    <text evidence="1">The sequence shown here is derived from an EMBL/GenBank/DDBJ whole genome shotgun (WGS) entry which is preliminary data.</text>
</comment>
<protein>
    <recommendedName>
        <fullName evidence="3">DUF3168 domain-containing protein</fullName>
    </recommendedName>
</protein>
<accession>A0A4V6AWD0</accession>
<evidence type="ECO:0000313" key="2">
    <source>
        <dbReference type="Proteomes" id="UP000305929"/>
    </source>
</evidence>
<dbReference type="OrthoDB" id="3625315at2"/>
<gene>
    <name evidence="1" type="ORF">E4U91_27350</name>
</gene>
<sequence length="133" mass="14293">MATEVIAFPDAEALVISYLKPKMGGVTVTTKVPNPRPANGKLIKVTRLGGSQLRLNADSPLLAFECWGSTTVEASELCRLARAYVTAMAGEKVNGTWVYKVREVGGPAFFPDPDSDSPRYQFSVAIDMKGVAL</sequence>
<dbReference type="AlphaFoldDB" id="A0A4V6AWD0"/>
<evidence type="ECO:0008006" key="3">
    <source>
        <dbReference type="Google" id="ProtNLM"/>
    </source>
</evidence>
<reference evidence="1 2" key="1">
    <citation type="submission" date="2019-04" db="EMBL/GenBank/DDBJ databases">
        <title>Streptomyces lasaliensis sp. nov., an Actinomycete isolated from soil which produces the polyether antibiotic lasalocid.</title>
        <authorList>
            <person name="Erwin G."/>
            <person name="Haber C."/>
        </authorList>
    </citation>
    <scope>NUCLEOTIDE SEQUENCE [LARGE SCALE GENOMIC DNA]</scope>
    <source>
        <strain evidence="1 2">X-537</strain>
    </source>
</reference>
<dbReference type="EMBL" id="SZNQ01000001">
    <property type="protein sequence ID" value="TKT03443.1"/>
    <property type="molecule type" value="Genomic_DNA"/>
</dbReference>
<keyword evidence="2" id="KW-1185">Reference proteome</keyword>
<organism evidence="1 2">
    <name type="scientific">Streptomyces lasalocidi</name>
    <name type="common">Streptomyces lasaliensis</name>
    <dbReference type="NCBI Taxonomy" id="324833"/>
    <lineage>
        <taxon>Bacteria</taxon>
        <taxon>Bacillati</taxon>
        <taxon>Actinomycetota</taxon>
        <taxon>Actinomycetes</taxon>
        <taxon>Kitasatosporales</taxon>
        <taxon>Streptomycetaceae</taxon>
        <taxon>Streptomyces</taxon>
    </lineage>
</organism>
<name>A0A4V6AWD0_STRLS</name>
<dbReference type="RefSeq" id="WP_137309291.1">
    <property type="nucleotide sequence ID" value="NZ_SZNQ01000001.1"/>
</dbReference>
<proteinExistence type="predicted"/>